<keyword evidence="9 10" id="KW-0472">Membrane</keyword>
<dbReference type="InterPro" id="IPR005599">
    <property type="entry name" value="GPI_mannosylTrfase"/>
</dbReference>
<evidence type="ECO:0000256" key="3">
    <source>
        <dbReference type="ARBA" id="ARBA00022475"/>
    </source>
</evidence>
<evidence type="ECO:0000256" key="6">
    <source>
        <dbReference type="ARBA" id="ARBA00022692"/>
    </source>
</evidence>
<evidence type="ECO:0000256" key="4">
    <source>
        <dbReference type="ARBA" id="ARBA00022676"/>
    </source>
</evidence>
<evidence type="ECO:0000259" key="11">
    <source>
        <dbReference type="Pfam" id="PF13231"/>
    </source>
</evidence>
<feature type="transmembrane region" description="Helical" evidence="10">
    <location>
        <begin position="12"/>
        <end position="31"/>
    </location>
</feature>
<evidence type="ECO:0000256" key="5">
    <source>
        <dbReference type="ARBA" id="ARBA00022679"/>
    </source>
</evidence>
<feature type="transmembrane region" description="Helical" evidence="10">
    <location>
        <begin position="80"/>
        <end position="107"/>
    </location>
</feature>
<dbReference type="Proteomes" id="UP000034531">
    <property type="component" value="Unassembled WGS sequence"/>
</dbReference>
<evidence type="ECO:0000256" key="10">
    <source>
        <dbReference type="SAM" id="Phobius"/>
    </source>
</evidence>
<dbReference type="InterPro" id="IPR038731">
    <property type="entry name" value="RgtA/B/C-like"/>
</dbReference>
<name>A0A0G0TU83_9BACT</name>
<accession>A0A0G0TU83</accession>
<evidence type="ECO:0000313" key="12">
    <source>
        <dbReference type="EMBL" id="KKR50585.1"/>
    </source>
</evidence>
<keyword evidence="6 10" id="KW-0812">Transmembrane</keyword>
<keyword evidence="3" id="KW-1003">Cell membrane</keyword>
<evidence type="ECO:0000256" key="1">
    <source>
        <dbReference type="ARBA" id="ARBA00004586"/>
    </source>
</evidence>
<keyword evidence="4 12" id="KW-0328">Glycosyltransferase</keyword>
<comment type="caution">
    <text evidence="12">The sequence shown here is derived from an EMBL/GenBank/DDBJ whole genome shotgun (WGS) entry which is preliminary data.</text>
</comment>
<organism evidence="12 13">
    <name type="scientific">Candidatus Curtissbacteria bacterium GW2011_GWA1_40_16</name>
    <dbReference type="NCBI Taxonomy" id="1618405"/>
    <lineage>
        <taxon>Bacteria</taxon>
        <taxon>Candidatus Curtissiibacteriota</taxon>
    </lineage>
</organism>
<feature type="transmembrane region" description="Helical" evidence="10">
    <location>
        <begin position="259"/>
        <end position="279"/>
    </location>
</feature>
<proteinExistence type="predicted"/>
<dbReference type="GO" id="GO:0010041">
    <property type="term" value="P:response to iron(III) ion"/>
    <property type="evidence" value="ECO:0007669"/>
    <property type="project" value="TreeGrafter"/>
</dbReference>
<feature type="transmembrane region" description="Helical" evidence="10">
    <location>
        <begin position="165"/>
        <end position="186"/>
    </location>
</feature>
<evidence type="ECO:0000256" key="7">
    <source>
        <dbReference type="ARBA" id="ARBA00022824"/>
    </source>
</evidence>
<dbReference type="EMBL" id="LBYI01000010">
    <property type="protein sequence ID" value="KKR50585.1"/>
    <property type="molecule type" value="Genomic_DNA"/>
</dbReference>
<dbReference type="PANTHER" id="PTHR33908">
    <property type="entry name" value="MANNOSYLTRANSFERASE YKCB-RELATED"/>
    <property type="match status" value="1"/>
</dbReference>
<protein>
    <submittedName>
        <fullName evidence="12">Dolichyl-phosphate-mannose-protein mannosyltransferase</fullName>
    </submittedName>
</protein>
<dbReference type="Pfam" id="PF03901">
    <property type="entry name" value="Glyco_transf_22"/>
    <property type="match status" value="1"/>
</dbReference>
<dbReference type="InterPro" id="IPR050297">
    <property type="entry name" value="LipidA_mod_glycosyltrf_83"/>
</dbReference>
<evidence type="ECO:0000313" key="13">
    <source>
        <dbReference type="Proteomes" id="UP000034531"/>
    </source>
</evidence>
<feature type="transmembrane region" description="Helical" evidence="10">
    <location>
        <begin position="291"/>
        <end position="307"/>
    </location>
</feature>
<feature type="domain" description="Glycosyltransferase RgtA/B/C/D-like" evidence="11">
    <location>
        <begin position="69"/>
        <end position="220"/>
    </location>
</feature>
<gene>
    <name evidence="12" type="ORF">UT84_C0010G0008</name>
</gene>
<dbReference type="GO" id="GO:0009103">
    <property type="term" value="P:lipopolysaccharide biosynthetic process"/>
    <property type="evidence" value="ECO:0007669"/>
    <property type="project" value="UniProtKB-ARBA"/>
</dbReference>
<dbReference type="PANTHER" id="PTHR33908:SF3">
    <property type="entry name" value="UNDECAPRENYL PHOSPHATE-ALPHA-4-AMINO-4-DEOXY-L-ARABINOSE ARABINOSYL TRANSFERASE"/>
    <property type="match status" value="1"/>
</dbReference>
<feature type="transmembrane region" description="Helical" evidence="10">
    <location>
        <begin position="119"/>
        <end position="139"/>
    </location>
</feature>
<keyword evidence="8 10" id="KW-1133">Transmembrane helix</keyword>
<dbReference type="GO" id="GO:0016763">
    <property type="term" value="F:pentosyltransferase activity"/>
    <property type="evidence" value="ECO:0007669"/>
    <property type="project" value="TreeGrafter"/>
</dbReference>
<evidence type="ECO:0000256" key="2">
    <source>
        <dbReference type="ARBA" id="ARBA00004651"/>
    </source>
</evidence>
<reference evidence="12 13" key="1">
    <citation type="journal article" date="2015" name="Nature">
        <title>rRNA introns, odd ribosomes, and small enigmatic genomes across a large radiation of phyla.</title>
        <authorList>
            <person name="Brown C.T."/>
            <person name="Hug L.A."/>
            <person name="Thomas B.C."/>
            <person name="Sharon I."/>
            <person name="Castelle C.J."/>
            <person name="Singh A."/>
            <person name="Wilkins M.J."/>
            <person name="Williams K.H."/>
            <person name="Banfield J.F."/>
        </authorList>
    </citation>
    <scope>NUCLEOTIDE SEQUENCE [LARGE SCALE GENOMIC DNA]</scope>
</reference>
<dbReference type="Pfam" id="PF13231">
    <property type="entry name" value="PMT_2"/>
    <property type="match status" value="1"/>
</dbReference>
<feature type="transmembrane region" description="Helical" evidence="10">
    <location>
        <begin position="206"/>
        <end position="227"/>
    </location>
</feature>
<evidence type="ECO:0000256" key="9">
    <source>
        <dbReference type="ARBA" id="ARBA00023136"/>
    </source>
</evidence>
<keyword evidence="7" id="KW-0256">Endoplasmic reticulum</keyword>
<evidence type="ECO:0000256" key="8">
    <source>
        <dbReference type="ARBA" id="ARBA00022989"/>
    </source>
</evidence>
<dbReference type="AlphaFoldDB" id="A0A0G0TU83"/>
<feature type="transmembrane region" description="Helical" evidence="10">
    <location>
        <begin position="344"/>
        <end position="363"/>
    </location>
</feature>
<feature type="transmembrane region" description="Helical" evidence="10">
    <location>
        <begin position="313"/>
        <end position="332"/>
    </location>
</feature>
<comment type="subcellular location">
    <subcellularLocation>
        <location evidence="2">Cell membrane</location>
        <topology evidence="2">Multi-pass membrane protein</topology>
    </subcellularLocation>
    <subcellularLocation>
        <location evidence="1">Endoplasmic reticulum membrane</location>
    </subcellularLocation>
</comment>
<sequence length="463" mass="53168">MTQHSLFVFGKKYTVLLLFLLVLFIVVFRSWEKAVPFSDQLSIEDAAYSMVHGASWIIPNVYGQPVLAKPPLIYWLTAPLYTFLPVVSLTPRIPMIIFGLLLAWLLYQSAKIFYGKATALWATLFLITSAPFIILTKAANFDLPNAFFGLLTLYLYNRSKSNYRFLYLAGISFGLGILTRSFLAFFPAPVIGIDFLLTKKHPPISVILAFCSLVLLVILPWHLLAYYQNPSAFISLYLRLPVIYHTVNYVPGDKILSPLYYFNIFLLFPSTIFALLYFFSKIRSPLSSIDRQIFAYCVLIFLFLSISPTRHEWYIFPIYPALSILAGAFLASMLRKTKRQTTTFFLLLLFTLTSIISTPILLLSSPLPQAESINAVRVMEKNSTPQDTLYLYRYPLIWQTRFFLNNRRVEIIQQVDEKMLKDNKTLFILIRTQDTPNLSNLTGQQVLYQADNFSLVTLEGKKK</sequence>
<dbReference type="GO" id="GO:0005886">
    <property type="term" value="C:plasma membrane"/>
    <property type="evidence" value="ECO:0007669"/>
    <property type="project" value="UniProtKB-SubCell"/>
</dbReference>
<keyword evidence="5 12" id="KW-0808">Transferase</keyword>